<evidence type="ECO:0000259" key="1">
    <source>
        <dbReference type="Pfam" id="PF01451"/>
    </source>
</evidence>
<accession>A0A4Y1ZCY1</accession>
<dbReference type="Pfam" id="PF01451">
    <property type="entry name" value="LMWPc"/>
    <property type="match status" value="1"/>
</dbReference>
<dbReference type="EC" id="3.1.3.48" evidence="2"/>
<dbReference type="InterPro" id="IPR036196">
    <property type="entry name" value="Ptyr_pPase_sf"/>
</dbReference>
<evidence type="ECO:0000313" key="3">
    <source>
        <dbReference type="Proteomes" id="UP000319716"/>
    </source>
</evidence>
<feature type="domain" description="Phosphotyrosine protein phosphatase I" evidence="1">
    <location>
        <begin position="1"/>
        <end position="57"/>
    </location>
</feature>
<proteinExistence type="predicted"/>
<evidence type="ECO:0000313" key="2">
    <source>
        <dbReference type="EMBL" id="GAY76947.1"/>
    </source>
</evidence>
<dbReference type="GO" id="GO:0004725">
    <property type="term" value="F:protein tyrosine phosphatase activity"/>
    <property type="evidence" value="ECO:0007669"/>
    <property type="project" value="UniProtKB-EC"/>
</dbReference>
<dbReference type="EMBL" id="BEXB01000019">
    <property type="protein sequence ID" value="GAY76947.1"/>
    <property type="molecule type" value="Genomic_DNA"/>
</dbReference>
<comment type="caution">
    <text evidence="2">The sequence shown here is derived from an EMBL/GenBank/DDBJ whole genome shotgun (WGS) entry which is preliminary data.</text>
</comment>
<dbReference type="SUPFAM" id="SSF52788">
    <property type="entry name" value="Phosphotyrosine protein phosphatases I"/>
    <property type="match status" value="1"/>
</dbReference>
<gene>
    <name evidence="2" type="ORF">NBRC111894_2501</name>
</gene>
<dbReference type="InterPro" id="IPR023485">
    <property type="entry name" value="Ptyr_pPase"/>
</dbReference>
<dbReference type="Proteomes" id="UP000319716">
    <property type="component" value="Unassembled WGS sequence"/>
</dbReference>
<keyword evidence="2" id="KW-0378">Hydrolase</keyword>
<name>A0A4Y1ZCY1_9BACL</name>
<protein>
    <submittedName>
        <fullName evidence="2">Low molecular weight protein tyrosine phosphatase</fullName>
        <ecNumber evidence="2">3.1.3.48</ecNumber>
    </submittedName>
</protein>
<reference evidence="2 3" key="1">
    <citation type="submission" date="2017-11" db="EMBL/GenBank/DDBJ databases">
        <title>Draft Genome Sequence of Sporolactobacillus inulinus NBRC 111894 Isolated from Koso, a Japanese Sugar-Vegetable Fermented Beverage.</title>
        <authorList>
            <person name="Chiou T.Y."/>
            <person name="Oshima K."/>
            <person name="Suda W."/>
            <person name="Hattori M."/>
            <person name="Takahashi T."/>
        </authorList>
    </citation>
    <scope>NUCLEOTIDE SEQUENCE [LARGE SCALE GENOMIC DNA]</scope>
    <source>
        <strain evidence="2 3">NBRC111894</strain>
    </source>
</reference>
<dbReference type="Gene3D" id="3.40.50.2300">
    <property type="match status" value="1"/>
</dbReference>
<organism evidence="2 3">
    <name type="scientific">Sporolactobacillus inulinus</name>
    <dbReference type="NCBI Taxonomy" id="2078"/>
    <lineage>
        <taxon>Bacteria</taxon>
        <taxon>Bacillati</taxon>
        <taxon>Bacillota</taxon>
        <taxon>Bacilli</taxon>
        <taxon>Bacillales</taxon>
        <taxon>Sporolactobacillaceae</taxon>
        <taxon>Sporolactobacillus</taxon>
    </lineage>
</organism>
<sequence length="66" mass="7910">MDRQNEQDLHRLAANMNNKANIRRFMTYLNDQPEPDVPDPYYTGRFDEVIDRIDRGTDRILETLIK</sequence>
<dbReference type="AlphaFoldDB" id="A0A4Y1ZCY1"/>